<dbReference type="PIRSF" id="PIRSF016578">
    <property type="entry name" value="HsaA"/>
    <property type="match status" value="1"/>
</dbReference>
<accession>A0ABP7CCG6</accession>
<evidence type="ECO:0000259" key="3">
    <source>
        <dbReference type="Pfam" id="PF08028"/>
    </source>
</evidence>
<feature type="domain" description="Acyl-CoA dehydrogenase C-terminal" evidence="3">
    <location>
        <begin position="241"/>
        <end position="365"/>
    </location>
</feature>
<feature type="domain" description="Acyl-CoA dehydrogenase/oxidase N-terminal" evidence="2">
    <location>
        <begin position="48"/>
        <end position="113"/>
    </location>
</feature>
<dbReference type="Pfam" id="PF08028">
    <property type="entry name" value="Acyl-CoA_dh_2"/>
    <property type="match status" value="1"/>
</dbReference>
<dbReference type="PANTHER" id="PTHR43884">
    <property type="entry name" value="ACYL-COA DEHYDROGENASE"/>
    <property type="match status" value="1"/>
</dbReference>
<dbReference type="InterPro" id="IPR037069">
    <property type="entry name" value="AcylCoA_DH/ox_N_sf"/>
</dbReference>
<comment type="caution">
    <text evidence="4">The sequence shown here is derived from an EMBL/GenBank/DDBJ whole genome shotgun (WGS) entry which is preliminary data.</text>
</comment>
<sequence>MSQTLTETAGRLHVSGEVPALLERLAEITPLLSSQAALNEELGHLTDVSARALHEAGVFLLGIPRELGGYEASPRQVIEVIEKLSYADASTGWAVMALQMITGTTAAYQGAEATAELFADGNYHLMAGQGTRLGTAKKVDGGYLLTGTWSFASGLPHASHIHTAGLVQETGQALIFTFPKEQATIVDNWDVMGLKATGSIDYSTQDLFVPEAYTYDVATKESVHGGALYRMGLANMSGINHAGWALGVGRRMLDELRTLARKKSGTPGASVDTDQFAAEYAKAEATLRSARAFVLDVWAGNEATLDAGGLLSTEQETLTRLALNNATWSAHEVCMVVYKWAATAALREGDLQRFFRDMHAGTQHMTSGPVVLQGCGRVLSGLAKDSQWVFFSLVGQE</sequence>
<dbReference type="InterPro" id="IPR009100">
    <property type="entry name" value="AcylCoA_DH/oxidase_NM_dom_sf"/>
</dbReference>
<evidence type="ECO:0000313" key="4">
    <source>
        <dbReference type="EMBL" id="GAA3686966.1"/>
    </source>
</evidence>
<dbReference type="SUPFAM" id="SSF56645">
    <property type="entry name" value="Acyl-CoA dehydrogenase NM domain-like"/>
    <property type="match status" value="1"/>
</dbReference>
<dbReference type="RefSeq" id="WP_345151222.1">
    <property type="nucleotide sequence ID" value="NZ_BAABEO010000017.1"/>
</dbReference>
<organism evidence="4 5">
    <name type="scientific">Arthrobacter ginkgonis</name>
    <dbReference type="NCBI Taxonomy" id="1630594"/>
    <lineage>
        <taxon>Bacteria</taxon>
        <taxon>Bacillati</taxon>
        <taxon>Actinomycetota</taxon>
        <taxon>Actinomycetes</taxon>
        <taxon>Micrococcales</taxon>
        <taxon>Micrococcaceae</taxon>
        <taxon>Arthrobacter</taxon>
    </lineage>
</organism>
<dbReference type="EMBL" id="BAABEO010000017">
    <property type="protein sequence ID" value="GAA3686966.1"/>
    <property type="molecule type" value="Genomic_DNA"/>
</dbReference>
<name>A0ABP7CCG6_9MICC</name>
<evidence type="ECO:0000256" key="1">
    <source>
        <dbReference type="ARBA" id="ARBA00023002"/>
    </source>
</evidence>
<dbReference type="Pfam" id="PF02771">
    <property type="entry name" value="Acyl-CoA_dh_N"/>
    <property type="match status" value="1"/>
</dbReference>
<dbReference type="Gene3D" id="1.10.540.10">
    <property type="entry name" value="Acyl-CoA dehydrogenase/oxidase, N-terminal domain"/>
    <property type="match status" value="1"/>
</dbReference>
<dbReference type="Gene3D" id="2.40.110.10">
    <property type="entry name" value="Butyryl-CoA Dehydrogenase, subunit A, domain 2"/>
    <property type="match status" value="1"/>
</dbReference>
<proteinExistence type="predicted"/>
<gene>
    <name evidence="4" type="ORF">GCM10023081_25370</name>
</gene>
<evidence type="ECO:0000259" key="2">
    <source>
        <dbReference type="Pfam" id="PF02771"/>
    </source>
</evidence>
<dbReference type="Proteomes" id="UP001500752">
    <property type="component" value="Unassembled WGS sequence"/>
</dbReference>
<dbReference type="PANTHER" id="PTHR43884:SF25">
    <property type="entry name" value="ACYL-COA DEHYDROGENASE YDBM-RELATED"/>
    <property type="match status" value="1"/>
</dbReference>
<dbReference type="SUPFAM" id="SSF47203">
    <property type="entry name" value="Acyl-CoA dehydrogenase C-terminal domain-like"/>
    <property type="match status" value="1"/>
</dbReference>
<dbReference type="InterPro" id="IPR013786">
    <property type="entry name" value="AcylCoA_DH/ox_N"/>
</dbReference>
<dbReference type="InterPro" id="IPR036250">
    <property type="entry name" value="AcylCo_DH-like_C"/>
</dbReference>
<evidence type="ECO:0000313" key="5">
    <source>
        <dbReference type="Proteomes" id="UP001500752"/>
    </source>
</evidence>
<dbReference type="InterPro" id="IPR046373">
    <property type="entry name" value="Acyl-CoA_Oxase/DH_mid-dom_sf"/>
</dbReference>
<keyword evidence="1" id="KW-0560">Oxidoreductase</keyword>
<dbReference type="InterPro" id="IPR013107">
    <property type="entry name" value="Acyl-CoA_DH_C"/>
</dbReference>
<keyword evidence="5" id="KW-1185">Reference proteome</keyword>
<protein>
    <submittedName>
        <fullName evidence="4">Acyl-CoA dehydrogenase family protein</fullName>
    </submittedName>
</protein>
<reference evidence="5" key="1">
    <citation type="journal article" date="2019" name="Int. J. Syst. Evol. Microbiol.">
        <title>The Global Catalogue of Microorganisms (GCM) 10K type strain sequencing project: providing services to taxonomists for standard genome sequencing and annotation.</title>
        <authorList>
            <consortium name="The Broad Institute Genomics Platform"/>
            <consortium name="The Broad Institute Genome Sequencing Center for Infectious Disease"/>
            <person name="Wu L."/>
            <person name="Ma J."/>
        </authorList>
    </citation>
    <scope>NUCLEOTIDE SEQUENCE [LARGE SCALE GENOMIC DNA]</scope>
    <source>
        <strain evidence="5">JCM 30742</strain>
    </source>
</reference>
<dbReference type="Gene3D" id="1.20.140.10">
    <property type="entry name" value="Butyryl-CoA Dehydrogenase, subunit A, domain 3"/>
    <property type="match status" value="1"/>
</dbReference>